<dbReference type="OrthoDB" id="8611858at2"/>
<sequence length="98" mass="11473">MYAIAYDLNNEAAERHGAWAKIARVLEGHGFRRQQGSVFYGDENTSAMTCAQAVLELYDKYPWFWEVVRDMRMLRISEQDDLLSIVPNRLRFEQQDVA</sequence>
<keyword evidence="1" id="KW-0540">Nuclease</keyword>
<evidence type="ECO:0000313" key="5">
    <source>
        <dbReference type="Proteomes" id="UP000430021"/>
    </source>
</evidence>
<dbReference type="Proteomes" id="UP000548685">
    <property type="component" value="Unassembled WGS sequence"/>
</dbReference>
<reference evidence="4 5" key="1">
    <citation type="submission" date="2019-12" db="EMBL/GenBank/DDBJ databases">
        <title>Genomic-based taxomic classification of the family Erythrobacteraceae.</title>
        <authorList>
            <person name="Xu L."/>
        </authorList>
    </citation>
    <scope>NUCLEOTIDE SEQUENCE [LARGE SCALE GENOMIC DNA]</scope>
    <source>
        <strain evidence="4 5">JCM 10282</strain>
    </source>
</reference>
<dbReference type="GO" id="GO:0004518">
    <property type="term" value="F:nuclease activity"/>
    <property type="evidence" value="ECO:0007669"/>
    <property type="project" value="UniProtKB-KW"/>
</dbReference>
<evidence type="ECO:0000313" key="4">
    <source>
        <dbReference type="EMBL" id="MXP39184.1"/>
    </source>
</evidence>
<dbReference type="SUPFAM" id="SSF143430">
    <property type="entry name" value="TTP0101/SSO1404-like"/>
    <property type="match status" value="1"/>
</dbReference>
<dbReference type="InterPro" id="IPR019199">
    <property type="entry name" value="Virulence_VapD/CRISPR_Cas2"/>
</dbReference>
<dbReference type="Proteomes" id="UP000430021">
    <property type="component" value="Unassembled WGS sequence"/>
</dbReference>
<gene>
    <name evidence="3" type="ORF">FHS52_001689</name>
    <name evidence="4" type="ORF">GRI59_11265</name>
</gene>
<evidence type="ECO:0000256" key="2">
    <source>
        <dbReference type="ARBA" id="ARBA00022801"/>
    </source>
</evidence>
<dbReference type="EMBL" id="WTYB01000002">
    <property type="protein sequence ID" value="MXP39184.1"/>
    <property type="molecule type" value="Genomic_DNA"/>
</dbReference>
<proteinExistence type="predicted"/>
<dbReference type="GO" id="GO:0016787">
    <property type="term" value="F:hydrolase activity"/>
    <property type="evidence" value="ECO:0007669"/>
    <property type="project" value="UniProtKB-KW"/>
</dbReference>
<keyword evidence="2" id="KW-0378">Hydrolase</keyword>
<name>A0A6I4UN24_9SPHN</name>
<comment type="caution">
    <text evidence="4">The sequence shown here is derived from an EMBL/GenBank/DDBJ whole genome shotgun (WGS) entry which is preliminary data.</text>
</comment>
<dbReference type="AlphaFoldDB" id="A0A6I4UN24"/>
<keyword evidence="6" id="KW-1185">Reference proteome</keyword>
<dbReference type="Gene3D" id="3.30.70.240">
    <property type="match status" value="1"/>
</dbReference>
<organism evidence="4 5">
    <name type="scientific">Erythrobacter ramosus</name>
    <dbReference type="NCBI Taxonomy" id="35811"/>
    <lineage>
        <taxon>Bacteria</taxon>
        <taxon>Pseudomonadati</taxon>
        <taxon>Pseudomonadota</taxon>
        <taxon>Alphaproteobacteria</taxon>
        <taxon>Sphingomonadales</taxon>
        <taxon>Erythrobacteraceae</taxon>
        <taxon>Erythrobacter/Porphyrobacter group</taxon>
        <taxon>Erythrobacter</taxon>
    </lineage>
</organism>
<reference evidence="3 6" key="2">
    <citation type="submission" date="2020-08" db="EMBL/GenBank/DDBJ databases">
        <title>Genomic Encyclopedia of Type Strains, Phase IV (KMG-IV): sequencing the most valuable type-strain genomes for metagenomic binning, comparative biology and taxonomic classification.</title>
        <authorList>
            <person name="Goeker M."/>
        </authorList>
    </citation>
    <scope>NUCLEOTIDE SEQUENCE [LARGE SCALE GENOMIC DNA]</scope>
    <source>
        <strain evidence="3 6">DSM 8510</strain>
    </source>
</reference>
<dbReference type="RefSeq" id="WP_160761248.1">
    <property type="nucleotide sequence ID" value="NZ_BAAADZ010000010.1"/>
</dbReference>
<evidence type="ECO:0000256" key="1">
    <source>
        <dbReference type="ARBA" id="ARBA00022722"/>
    </source>
</evidence>
<dbReference type="Pfam" id="PF09827">
    <property type="entry name" value="CRISPR_Cas2"/>
    <property type="match status" value="1"/>
</dbReference>
<evidence type="ECO:0000313" key="6">
    <source>
        <dbReference type="Proteomes" id="UP000548685"/>
    </source>
</evidence>
<protein>
    <submittedName>
        <fullName evidence="4">Virulence factor</fullName>
    </submittedName>
    <submittedName>
        <fullName evidence="3">Virulence-associated protein VapD</fullName>
    </submittedName>
</protein>
<evidence type="ECO:0000313" key="3">
    <source>
        <dbReference type="EMBL" id="MBB3775720.1"/>
    </source>
</evidence>
<accession>A0A6I4UN24</accession>
<dbReference type="EMBL" id="JACICE010000002">
    <property type="protein sequence ID" value="MBB3775720.1"/>
    <property type="molecule type" value="Genomic_DNA"/>
</dbReference>